<keyword evidence="1" id="KW-1133">Transmembrane helix</keyword>
<dbReference type="InterPro" id="IPR010982">
    <property type="entry name" value="Lambda_DNA-bd_dom_sf"/>
</dbReference>
<sequence length="380" mass="40502">MNELDSISEPDELPRVSIMLVEARTAKRLSQEDVASQLFLTATIIRQMDEGLFHVMSKPAYVRGYLRTYAKVIGLSGDDVIEAFNETQVVEVDASEVHELIEAPSSANRFTGSVVQTGLIGLGLILLVMILVWAFSSDEEGQVGYRPDHIEAPAAEVGQPEPAGVQDREPLLGGVKVSSDAAIEVSTDTESETPVTVLTSTAVRAKPVAIKSTPVRAKPVAIKSTPVQSPVVSQAQEPQAEVASAEGQSSLLERKADNAVADIVATTSMDDEPEQLLVSDASITRVRQGAASLITVSTAGDDTLEINFTDECWVEVSNAAGDQIYGDLNRAGDTLVVVGRAPFEVLFGKAPAAQLVFNGQGISLDRYTADDLTAKIKLPR</sequence>
<organism evidence="3 4">
    <name type="scientific">SAR86 cluster bacterium</name>
    <dbReference type="NCBI Taxonomy" id="2030880"/>
    <lineage>
        <taxon>Bacteria</taxon>
        <taxon>Pseudomonadati</taxon>
        <taxon>Pseudomonadota</taxon>
        <taxon>Gammaproteobacteria</taxon>
        <taxon>SAR86 cluster</taxon>
    </lineage>
</organism>
<evidence type="ECO:0000313" key="4">
    <source>
        <dbReference type="Proteomes" id="UP000754644"/>
    </source>
</evidence>
<dbReference type="EMBL" id="JABMOJ010000451">
    <property type="protein sequence ID" value="NQV66064.1"/>
    <property type="molecule type" value="Genomic_DNA"/>
</dbReference>
<keyword evidence="1" id="KW-0812">Transmembrane</keyword>
<dbReference type="AlphaFoldDB" id="A0A972VXF1"/>
<feature type="domain" description="Cytoskeleton protein RodZ-like C-terminal" evidence="2">
    <location>
        <begin position="306"/>
        <end position="371"/>
    </location>
</feature>
<dbReference type="GO" id="GO:0003677">
    <property type="term" value="F:DNA binding"/>
    <property type="evidence" value="ECO:0007669"/>
    <property type="project" value="InterPro"/>
</dbReference>
<comment type="caution">
    <text evidence="3">The sequence shown here is derived from an EMBL/GenBank/DDBJ whole genome shotgun (WGS) entry which is preliminary data.</text>
</comment>
<dbReference type="Gene3D" id="1.10.260.40">
    <property type="entry name" value="lambda repressor-like DNA-binding domains"/>
    <property type="match status" value="1"/>
</dbReference>
<dbReference type="PANTHER" id="PTHR34475">
    <property type="match status" value="1"/>
</dbReference>
<gene>
    <name evidence="3" type="ORF">HQ497_11945</name>
</gene>
<dbReference type="PANTHER" id="PTHR34475:SF1">
    <property type="entry name" value="CYTOSKELETON PROTEIN RODZ"/>
    <property type="match status" value="1"/>
</dbReference>
<dbReference type="InterPro" id="IPR050400">
    <property type="entry name" value="Bact_Cytoskel_RodZ"/>
</dbReference>
<dbReference type="InterPro" id="IPR025194">
    <property type="entry name" value="RodZ-like_C"/>
</dbReference>
<dbReference type="Proteomes" id="UP000754644">
    <property type="component" value="Unassembled WGS sequence"/>
</dbReference>
<protein>
    <submittedName>
        <fullName evidence="3">DUF4115 domain-containing protein</fullName>
    </submittedName>
</protein>
<proteinExistence type="predicted"/>
<evidence type="ECO:0000256" key="1">
    <source>
        <dbReference type="SAM" id="Phobius"/>
    </source>
</evidence>
<reference evidence="3" key="1">
    <citation type="submission" date="2020-05" db="EMBL/GenBank/DDBJ databases">
        <title>Sulfur intermediates as new biogeochemical hubs in an aquatic model microbial ecosystem.</title>
        <authorList>
            <person name="Vigneron A."/>
        </authorList>
    </citation>
    <scope>NUCLEOTIDE SEQUENCE</scope>
    <source>
        <strain evidence="3">Bin.250</strain>
    </source>
</reference>
<dbReference type="Pfam" id="PF13413">
    <property type="entry name" value="HTH_25"/>
    <property type="match status" value="1"/>
</dbReference>
<feature type="transmembrane region" description="Helical" evidence="1">
    <location>
        <begin position="114"/>
        <end position="135"/>
    </location>
</feature>
<keyword evidence="1" id="KW-0472">Membrane</keyword>
<accession>A0A972VXF1</accession>
<name>A0A972VXF1_9GAMM</name>
<evidence type="ECO:0000313" key="3">
    <source>
        <dbReference type="EMBL" id="NQV66064.1"/>
    </source>
</evidence>
<dbReference type="Pfam" id="PF13464">
    <property type="entry name" value="RodZ_C"/>
    <property type="match status" value="1"/>
</dbReference>
<evidence type="ECO:0000259" key="2">
    <source>
        <dbReference type="Pfam" id="PF13464"/>
    </source>
</evidence>